<feature type="region of interest" description="Disordered" evidence="1">
    <location>
        <begin position="22"/>
        <end position="52"/>
    </location>
</feature>
<feature type="non-terminal residue" evidence="2">
    <location>
        <position position="1"/>
    </location>
</feature>
<gene>
    <name evidence="2" type="ORF">JOQ06_003166</name>
</gene>
<dbReference type="AlphaFoldDB" id="A0AAD6B886"/>
<dbReference type="EMBL" id="JAPTMU010000009">
    <property type="protein sequence ID" value="KAJ4938553.1"/>
    <property type="molecule type" value="Genomic_DNA"/>
</dbReference>
<accession>A0AAD6B886</accession>
<evidence type="ECO:0000313" key="3">
    <source>
        <dbReference type="Proteomes" id="UP001219934"/>
    </source>
</evidence>
<evidence type="ECO:0000256" key="1">
    <source>
        <dbReference type="SAM" id="MobiDB-lite"/>
    </source>
</evidence>
<protein>
    <submittedName>
        <fullName evidence="2">Uncharacterized protein</fullName>
    </submittedName>
</protein>
<sequence>MPATLDPPLTEPGVVTQLLRARGSCSTQADTKHIDRVEAPSQPASPLPSDKKQLMSAIDVVSRFKDLGAQLSESFPRESGRETLLASPDSNTGRGPPKGPQEEELPLKQGQGALPIPGNHGLPYKWVDGTCVRTQIETNAHMQ</sequence>
<evidence type="ECO:0000313" key="2">
    <source>
        <dbReference type="EMBL" id="KAJ4938553.1"/>
    </source>
</evidence>
<name>A0AAD6B886_9TELE</name>
<comment type="caution">
    <text evidence="2">The sequence shown here is derived from an EMBL/GenBank/DDBJ whole genome shotgun (WGS) entry which is preliminary data.</text>
</comment>
<keyword evidence="3" id="KW-1185">Reference proteome</keyword>
<proteinExistence type="predicted"/>
<feature type="region of interest" description="Disordered" evidence="1">
    <location>
        <begin position="71"/>
        <end position="120"/>
    </location>
</feature>
<dbReference type="Proteomes" id="UP001219934">
    <property type="component" value="Unassembled WGS sequence"/>
</dbReference>
<reference evidence="2" key="1">
    <citation type="submission" date="2022-11" db="EMBL/GenBank/DDBJ databases">
        <title>Chromosome-level genome of Pogonophryne albipinna.</title>
        <authorList>
            <person name="Jo E."/>
        </authorList>
    </citation>
    <scope>NUCLEOTIDE SEQUENCE</scope>
    <source>
        <strain evidence="2">SGF0006</strain>
        <tissue evidence="2">Muscle</tissue>
    </source>
</reference>
<organism evidence="2 3">
    <name type="scientific">Pogonophryne albipinna</name>
    <dbReference type="NCBI Taxonomy" id="1090488"/>
    <lineage>
        <taxon>Eukaryota</taxon>
        <taxon>Metazoa</taxon>
        <taxon>Chordata</taxon>
        <taxon>Craniata</taxon>
        <taxon>Vertebrata</taxon>
        <taxon>Euteleostomi</taxon>
        <taxon>Actinopterygii</taxon>
        <taxon>Neopterygii</taxon>
        <taxon>Teleostei</taxon>
        <taxon>Neoteleostei</taxon>
        <taxon>Acanthomorphata</taxon>
        <taxon>Eupercaria</taxon>
        <taxon>Perciformes</taxon>
        <taxon>Notothenioidei</taxon>
        <taxon>Pogonophryne</taxon>
    </lineage>
</organism>